<dbReference type="InterPro" id="IPR001245">
    <property type="entry name" value="Ser-Thr/Tyr_kinase_cat_dom"/>
</dbReference>
<dbReference type="Proteomes" id="UP001604277">
    <property type="component" value="Unassembled WGS sequence"/>
</dbReference>
<dbReference type="PRINTS" id="PR00092">
    <property type="entry name" value="TYROSINASE"/>
</dbReference>
<dbReference type="SMART" id="SM00220">
    <property type="entry name" value="S_TKc"/>
    <property type="match status" value="1"/>
</dbReference>
<dbReference type="SUPFAM" id="SSF48056">
    <property type="entry name" value="Di-copper centre-containing domain"/>
    <property type="match status" value="1"/>
</dbReference>
<comment type="caution">
    <text evidence="9">The sequence shown here is derived from an EMBL/GenBank/DDBJ whole genome shotgun (WGS) entry which is preliminary data.</text>
</comment>
<dbReference type="PROSITE" id="PS00108">
    <property type="entry name" value="PROTEIN_KINASE_ST"/>
    <property type="match status" value="1"/>
</dbReference>
<evidence type="ECO:0000256" key="2">
    <source>
        <dbReference type="ARBA" id="ARBA00009928"/>
    </source>
</evidence>
<dbReference type="PROSITE" id="PS00498">
    <property type="entry name" value="TYROSINASE_2"/>
    <property type="match status" value="1"/>
</dbReference>
<dbReference type="InterPro" id="IPR050316">
    <property type="entry name" value="Tyrosinase/Hemocyanin"/>
</dbReference>
<dbReference type="InterPro" id="IPR000719">
    <property type="entry name" value="Prot_kinase_dom"/>
</dbReference>
<dbReference type="InterPro" id="IPR022739">
    <property type="entry name" value="Polyphenol_oxidase_cen"/>
</dbReference>
<dbReference type="InterPro" id="IPR002227">
    <property type="entry name" value="Tyrosinase_Cu-bd"/>
</dbReference>
<comment type="similarity">
    <text evidence="2">Belongs to the tyrosinase family.</text>
</comment>
<keyword evidence="4" id="KW-0883">Thioether bond</keyword>
<dbReference type="Pfam" id="PF00264">
    <property type="entry name" value="Tyrosinase"/>
    <property type="match status" value="1"/>
</dbReference>
<evidence type="ECO:0000256" key="5">
    <source>
        <dbReference type="ARBA" id="ARBA00023002"/>
    </source>
</evidence>
<dbReference type="PANTHER" id="PTHR11474:SF123">
    <property type="entry name" value="CATECHOL OXIDASE"/>
    <property type="match status" value="1"/>
</dbReference>
<dbReference type="InterPro" id="IPR022740">
    <property type="entry name" value="Polyphenol_oxidase_C"/>
</dbReference>
<keyword evidence="3" id="KW-0479">Metal-binding</keyword>
<name>A0ABD1S787_9LAMI</name>
<gene>
    <name evidence="9" type="ORF">Fot_40366</name>
</gene>
<dbReference type="AlphaFoldDB" id="A0ABD1S787"/>
<dbReference type="GO" id="GO:0016491">
    <property type="term" value="F:oxidoreductase activity"/>
    <property type="evidence" value="ECO:0007669"/>
    <property type="project" value="UniProtKB-KW"/>
</dbReference>
<dbReference type="GO" id="GO:0046872">
    <property type="term" value="F:metal ion binding"/>
    <property type="evidence" value="ECO:0007669"/>
    <property type="project" value="UniProtKB-KW"/>
</dbReference>
<keyword evidence="5" id="KW-0560">Oxidoreductase</keyword>
<dbReference type="Gene3D" id="3.30.200.20">
    <property type="entry name" value="Phosphorylase Kinase, domain 1"/>
    <property type="match status" value="1"/>
</dbReference>
<dbReference type="EMBL" id="JBFOLJ010000011">
    <property type="protein sequence ID" value="KAL2496609.1"/>
    <property type="molecule type" value="Genomic_DNA"/>
</dbReference>
<keyword evidence="7" id="KW-1015">Disulfide bond</keyword>
<dbReference type="Gene3D" id="1.10.510.10">
    <property type="entry name" value="Transferase(Phosphotransferase) domain 1"/>
    <property type="match status" value="1"/>
</dbReference>
<accession>A0ABD1S787</accession>
<dbReference type="Pfam" id="PF12143">
    <property type="entry name" value="PPO1_KFDV"/>
    <property type="match status" value="1"/>
</dbReference>
<reference evidence="10" key="1">
    <citation type="submission" date="2024-07" db="EMBL/GenBank/DDBJ databases">
        <title>Two chromosome-level genome assemblies of Korean endemic species Abeliophyllum distichum and Forsythia ovata (Oleaceae).</title>
        <authorList>
            <person name="Jang H."/>
        </authorList>
    </citation>
    <scope>NUCLEOTIDE SEQUENCE [LARGE SCALE GENOMIC DNA]</scope>
</reference>
<dbReference type="PANTHER" id="PTHR11474">
    <property type="entry name" value="TYROSINASE FAMILY MEMBER"/>
    <property type="match status" value="1"/>
</dbReference>
<dbReference type="PROSITE" id="PS00497">
    <property type="entry name" value="TYROSINASE_1"/>
    <property type="match status" value="1"/>
</dbReference>
<evidence type="ECO:0000259" key="8">
    <source>
        <dbReference type="PROSITE" id="PS50011"/>
    </source>
</evidence>
<evidence type="ECO:0000313" key="10">
    <source>
        <dbReference type="Proteomes" id="UP001604277"/>
    </source>
</evidence>
<dbReference type="InterPro" id="IPR008271">
    <property type="entry name" value="Ser/Thr_kinase_AS"/>
</dbReference>
<keyword evidence="6" id="KW-0186">Copper</keyword>
<sequence length="673" mass="74990">MASAQTSCTILNPTPYCHKNSSAKPFFAKPSHFFIHAKRSHGFQISCKGGENQTQETSQGNKVDRRNVLFGLGGLYGAAKLVSDDPTAMADPVKAPEFSKCGVAKDLNKGGAALDVNCCPPMSDKIIDYKLPHVSKLRVRPAAHKAKKEYIAKYKKAIQLMKALPPDDPRSFTQQANIHCAYCNGAHDQAGHPGLDIQVHNSWLFFPFHRWYLYFFERIMGKLIGDPTFALPYWNWDNPKGMTVPAMFTDSTSPLYDTKRNSANMPPAVIDLGLTGATDDLQKVVNNLTIMYSEMVRSVNTVEDFMGKPYLDGGANDPGPGASERGSHVAAHVFVGDPKQPSFEDMGNFYSAGLDPLFYCHHANVDRMWTLWRELKTPIPKDITDADFLNAEFLFYDENAQLVRVRVGESVDNTKMGYGYEKMDLPWLNYKPPKKASKSKVQNLSSAPNASHVLPVTLNNIVRVEVPKSSKGKADELLVLEDIEVDTSKFIKFDVFINDEDDDSNELDKADNVIGRGGAGIVYHGKTPNGVEFAVKKLLGFGSNNHDHGFKAKIRTLGNIRHRNIVKLLAFCTNKGTNLLVYEYMRNGSLGEALHGKKEEFLNWNLRYKIAMDAAKGLCYLHHDCSPLIVHRDVKSNNILLNSSFKAHVANFGLAKFLVDGGARFLLWEQFSQ</sequence>
<evidence type="ECO:0000256" key="7">
    <source>
        <dbReference type="ARBA" id="ARBA00023157"/>
    </source>
</evidence>
<dbReference type="Pfam" id="PF12142">
    <property type="entry name" value="PPO1_DWL"/>
    <property type="match status" value="1"/>
</dbReference>
<dbReference type="Gene3D" id="1.10.1280.10">
    <property type="entry name" value="Di-copper center containing domain from catechol oxidase"/>
    <property type="match status" value="1"/>
</dbReference>
<comment type="cofactor">
    <cofactor evidence="1">
        <name>Cu(2+)</name>
        <dbReference type="ChEBI" id="CHEBI:29036"/>
    </cofactor>
</comment>
<evidence type="ECO:0000256" key="3">
    <source>
        <dbReference type="ARBA" id="ARBA00022723"/>
    </source>
</evidence>
<dbReference type="Pfam" id="PF07714">
    <property type="entry name" value="PK_Tyr_Ser-Thr"/>
    <property type="match status" value="1"/>
</dbReference>
<dbReference type="SUPFAM" id="SSF56112">
    <property type="entry name" value="Protein kinase-like (PK-like)"/>
    <property type="match status" value="1"/>
</dbReference>
<protein>
    <submittedName>
        <fullName evidence="9">Polyphenol oxidase I</fullName>
    </submittedName>
</protein>
<evidence type="ECO:0000256" key="1">
    <source>
        <dbReference type="ARBA" id="ARBA00001973"/>
    </source>
</evidence>
<dbReference type="InterPro" id="IPR011009">
    <property type="entry name" value="Kinase-like_dom_sf"/>
</dbReference>
<keyword evidence="10" id="KW-1185">Reference proteome</keyword>
<dbReference type="PROSITE" id="PS50011">
    <property type="entry name" value="PROTEIN_KINASE_DOM"/>
    <property type="match status" value="1"/>
</dbReference>
<organism evidence="9 10">
    <name type="scientific">Forsythia ovata</name>
    <dbReference type="NCBI Taxonomy" id="205694"/>
    <lineage>
        <taxon>Eukaryota</taxon>
        <taxon>Viridiplantae</taxon>
        <taxon>Streptophyta</taxon>
        <taxon>Embryophyta</taxon>
        <taxon>Tracheophyta</taxon>
        <taxon>Spermatophyta</taxon>
        <taxon>Magnoliopsida</taxon>
        <taxon>eudicotyledons</taxon>
        <taxon>Gunneridae</taxon>
        <taxon>Pentapetalae</taxon>
        <taxon>asterids</taxon>
        <taxon>lamiids</taxon>
        <taxon>Lamiales</taxon>
        <taxon>Oleaceae</taxon>
        <taxon>Forsythieae</taxon>
        <taxon>Forsythia</taxon>
    </lineage>
</organism>
<evidence type="ECO:0000256" key="6">
    <source>
        <dbReference type="ARBA" id="ARBA00023008"/>
    </source>
</evidence>
<dbReference type="InterPro" id="IPR008922">
    <property type="entry name" value="Di-copper_centre_dom_sf"/>
</dbReference>
<evidence type="ECO:0000313" key="9">
    <source>
        <dbReference type="EMBL" id="KAL2496609.1"/>
    </source>
</evidence>
<evidence type="ECO:0000256" key="4">
    <source>
        <dbReference type="ARBA" id="ARBA00022784"/>
    </source>
</evidence>
<proteinExistence type="inferred from homology"/>
<feature type="domain" description="Protein kinase" evidence="8">
    <location>
        <begin position="508"/>
        <end position="673"/>
    </location>
</feature>